<proteinExistence type="predicted"/>
<comment type="caution">
    <text evidence="1">The sequence shown here is derived from an EMBL/GenBank/DDBJ whole genome shotgun (WGS) entry which is preliminary data.</text>
</comment>
<sequence>MGSSEEQIYLAVCIETAVPEGVDRGADDAPHNLGPPFRNAVIARLWLSNYLAATADSLELDGDHDDLVTAYRDAVAPMRKHGNATVGSVRYEIRAKPGKGEPA</sequence>
<protein>
    <submittedName>
        <fullName evidence="1">Uncharacterized protein</fullName>
    </submittedName>
</protein>
<dbReference type="Proteomes" id="UP000468735">
    <property type="component" value="Unassembled WGS sequence"/>
</dbReference>
<name>A0A6H9YAA7_9ACTN</name>
<evidence type="ECO:0000313" key="2">
    <source>
        <dbReference type="Proteomes" id="UP000468735"/>
    </source>
</evidence>
<dbReference type="RefSeq" id="WP_151569604.1">
    <property type="nucleotide sequence ID" value="NZ_WBMT01000029.1"/>
</dbReference>
<accession>A0A6H9YAA7</accession>
<dbReference type="OrthoDB" id="9959347at2"/>
<reference evidence="1 2" key="1">
    <citation type="submission" date="2019-09" db="EMBL/GenBank/DDBJ databases">
        <title>Actinomadura physcomitrii sp. nov., a novel actinomycete isolated from moss [Physcomitrium sphaericum (Ludw) Fuernr].</title>
        <authorList>
            <person name="Zhuang X."/>
            <person name="Liu C."/>
        </authorList>
    </citation>
    <scope>NUCLEOTIDE SEQUENCE [LARGE SCALE GENOMIC DNA]</scope>
    <source>
        <strain evidence="1 2">HMC1</strain>
    </source>
</reference>
<dbReference type="EMBL" id="WBMT01000029">
    <property type="protein sequence ID" value="KAB2340617.1"/>
    <property type="molecule type" value="Genomic_DNA"/>
</dbReference>
<evidence type="ECO:0000313" key="1">
    <source>
        <dbReference type="EMBL" id="KAB2340617.1"/>
    </source>
</evidence>
<gene>
    <name evidence="1" type="ORF">F8566_44665</name>
</gene>
<organism evidence="1 2">
    <name type="scientific">Actinomadura rudentiformis</name>
    <dbReference type="NCBI Taxonomy" id="359158"/>
    <lineage>
        <taxon>Bacteria</taxon>
        <taxon>Bacillati</taxon>
        <taxon>Actinomycetota</taxon>
        <taxon>Actinomycetes</taxon>
        <taxon>Streptosporangiales</taxon>
        <taxon>Thermomonosporaceae</taxon>
        <taxon>Actinomadura</taxon>
    </lineage>
</organism>
<dbReference type="AlphaFoldDB" id="A0A6H9YAA7"/>
<keyword evidence="2" id="KW-1185">Reference proteome</keyword>